<dbReference type="InterPro" id="IPR000595">
    <property type="entry name" value="cNMP-bd_dom"/>
</dbReference>
<gene>
    <name evidence="12" type="ORF">Pfra01_001337300</name>
</gene>
<dbReference type="GO" id="GO:0005221">
    <property type="term" value="F:intracellularly cyclic nucleotide-activated monoatomic cation channel activity"/>
    <property type="evidence" value="ECO:0007669"/>
    <property type="project" value="InterPro"/>
</dbReference>
<dbReference type="PANTHER" id="PTHR45638">
    <property type="entry name" value="CYCLIC NUCLEOTIDE-GATED CATION CHANNEL SUBUNIT A"/>
    <property type="match status" value="1"/>
</dbReference>
<evidence type="ECO:0000259" key="11">
    <source>
        <dbReference type="PROSITE" id="PS50042"/>
    </source>
</evidence>
<keyword evidence="5" id="KW-0406">Ion transport</keyword>
<dbReference type="PANTHER" id="PTHR45638:SF11">
    <property type="entry name" value="CYCLIC NUCLEOTIDE-GATED CATION CHANNEL SUBUNIT A"/>
    <property type="match status" value="1"/>
</dbReference>
<dbReference type="PROSITE" id="PS00888">
    <property type="entry name" value="CNMP_BINDING_1"/>
    <property type="match status" value="1"/>
</dbReference>
<feature type="transmembrane region" description="Helical" evidence="10">
    <location>
        <begin position="368"/>
        <end position="388"/>
    </location>
</feature>
<organism evidence="12 13">
    <name type="scientific">Phytophthora fragariaefolia</name>
    <dbReference type="NCBI Taxonomy" id="1490495"/>
    <lineage>
        <taxon>Eukaryota</taxon>
        <taxon>Sar</taxon>
        <taxon>Stramenopiles</taxon>
        <taxon>Oomycota</taxon>
        <taxon>Peronosporomycetes</taxon>
        <taxon>Peronosporales</taxon>
        <taxon>Peronosporaceae</taxon>
        <taxon>Phytophthora</taxon>
    </lineage>
</organism>
<dbReference type="InterPro" id="IPR018488">
    <property type="entry name" value="cNMP-bd_CS"/>
</dbReference>
<evidence type="ECO:0000256" key="6">
    <source>
        <dbReference type="ARBA" id="ARBA00023136"/>
    </source>
</evidence>
<evidence type="ECO:0000256" key="7">
    <source>
        <dbReference type="ARBA" id="ARBA00023286"/>
    </source>
</evidence>
<evidence type="ECO:0000256" key="8">
    <source>
        <dbReference type="ARBA" id="ARBA00023303"/>
    </source>
</evidence>
<feature type="domain" description="Cyclic nucleotide-binding" evidence="11">
    <location>
        <begin position="1451"/>
        <end position="1486"/>
    </location>
</feature>
<dbReference type="Gene3D" id="1.10.287.630">
    <property type="entry name" value="Helix hairpin bin"/>
    <property type="match status" value="1"/>
</dbReference>
<keyword evidence="6 10" id="KW-0472">Membrane</keyword>
<evidence type="ECO:0000256" key="5">
    <source>
        <dbReference type="ARBA" id="ARBA00023065"/>
    </source>
</evidence>
<keyword evidence="8" id="KW-0407">Ion channel</keyword>
<dbReference type="Proteomes" id="UP001165121">
    <property type="component" value="Unassembled WGS sequence"/>
</dbReference>
<dbReference type="SUPFAM" id="SSF81324">
    <property type="entry name" value="Voltage-gated potassium channels"/>
    <property type="match status" value="2"/>
</dbReference>
<keyword evidence="13" id="KW-1185">Reference proteome</keyword>
<dbReference type="SMART" id="SM00100">
    <property type="entry name" value="cNMP"/>
    <property type="match status" value="3"/>
</dbReference>
<feature type="transmembrane region" description="Helical" evidence="10">
    <location>
        <begin position="842"/>
        <end position="863"/>
    </location>
</feature>
<feature type="transmembrane region" description="Helical" evidence="10">
    <location>
        <begin position="459"/>
        <end position="480"/>
    </location>
</feature>
<evidence type="ECO:0000256" key="4">
    <source>
        <dbReference type="ARBA" id="ARBA00022989"/>
    </source>
</evidence>
<dbReference type="Pfam" id="PF00027">
    <property type="entry name" value="cNMP_binding"/>
    <property type="match status" value="2"/>
</dbReference>
<dbReference type="InterPro" id="IPR018490">
    <property type="entry name" value="cNMP-bd_dom_sf"/>
</dbReference>
<name>A0A9W6XL97_9STRA</name>
<dbReference type="Gene3D" id="1.10.287.70">
    <property type="match status" value="2"/>
</dbReference>
<keyword evidence="2" id="KW-0813">Transport</keyword>
<dbReference type="SUPFAM" id="SSF51206">
    <property type="entry name" value="cAMP-binding domain-like"/>
    <property type="match status" value="4"/>
</dbReference>
<dbReference type="PROSITE" id="PS50042">
    <property type="entry name" value="CNMP_BINDING_3"/>
    <property type="match status" value="4"/>
</dbReference>
<feature type="transmembrane region" description="Helical" evidence="10">
    <location>
        <begin position="330"/>
        <end position="347"/>
    </location>
</feature>
<evidence type="ECO:0000313" key="13">
    <source>
        <dbReference type="Proteomes" id="UP001165121"/>
    </source>
</evidence>
<keyword evidence="7" id="KW-1071">Ligand-gated ion channel</keyword>
<feature type="domain" description="Cyclic nucleotide-binding" evidence="11">
    <location>
        <begin position="50"/>
        <end position="148"/>
    </location>
</feature>
<accession>A0A9W6XL97</accession>
<keyword evidence="4 10" id="KW-1133">Transmembrane helix</keyword>
<protein>
    <submittedName>
        <fullName evidence="12">Unnamed protein product</fullName>
    </submittedName>
</protein>
<evidence type="ECO:0000256" key="2">
    <source>
        <dbReference type="ARBA" id="ARBA00022448"/>
    </source>
</evidence>
<dbReference type="CDD" id="cd00038">
    <property type="entry name" value="CAP_ED"/>
    <property type="match status" value="3"/>
</dbReference>
<dbReference type="InterPro" id="IPR050866">
    <property type="entry name" value="CNG_cation_channel"/>
</dbReference>
<dbReference type="Pfam" id="PF00520">
    <property type="entry name" value="Ion_trans"/>
    <property type="match status" value="1"/>
</dbReference>
<evidence type="ECO:0000256" key="9">
    <source>
        <dbReference type="SAM" id="MobiDB-lite"/>
    </source>
</evidence>
<dbReference type="EMBL" id="BSXT01001380">
    <property type="protein sequence ID" value="GMF41793.1"/>
    <property type="molecule type" value="Genomic_DNA"/>
</dbReference>
<feature type="domain" description="Cyclic nucleotide-binding" evidence="11">
    <location>
        <begin position="680"/>
        <end position="768"/>
    </location>
</feature>
<feature type="transmembrane region" description="Helical" evidence="10">
    <location>
        <begin position="561"/>
        <end position="579"/>
    </location>
</feature>
<feature type="region of interest" description="Disordered" evidence="9">
    <location>
        <begin position="1599"/>
        <end position="1620"/>
    </location>
</feature>
<feature type="transmembrane region" description="Helical" evidence="10">
    <location>
        <begin position="1324"/>
        <end position="1344"/>
    </location>
</feature>
<dbReference type="OrthoDB" id="118333at2759"/>
<comment type="subcellular location">
    <subcellularLocation>
        <location evidence="1">Membrane</location>
        <topology evidence="1">Multi-pass membrane protein</topology>
    </subcellularLocation>
</comment>
<proteinExistence type="predicted"/>
<keyword evidence="3 10" id="KW-0812">Transmembrane</keyword>
<comment type="caution">
    <text evidence="12">The sequence shown here is derived from an EMBL/GenBank/DDBJ whole genome shotgun (WGS) entry which is preliminary data.</text>
</comment>
<feature type="transmembrane region" description="Helical" evidence="10">
    <location>
        <begin position="934"/>
        <end position="953"/>
    </location>
</feature>
<evidence type="ECO:0000256" key="1">
    <source>
        <dbReference type="ARBA" id="ARBA00004141"/>
    </source>
</evidence>
<feature type="domain" description="Cyclic nucleotide-binding" evidence="11">
    <location>
        <begin position="1037"/>
        <end position="1186"/>
    </location>
</feature>
<evidence type="ECO:0000256" key="3">
    <source>
        <dbReference type="ARBA" id="ARBA00022692"/>
    </source>
</evidence>
<dbReference type="GO" id="GO:0016020">
    <property type="term" value="C:membrane"/>
    <property type="evidence" value="ECO:0007669"/>
    <property type="project" value="UniProtKB-SubCell"/>
</dbReference>
<evidence type="ECO:0000256" key="10">
    <source>
        <dbReference type="SAM" id="Phobius"/>
    </source>
</evidence>
<sequence length="1722" mass="194814">MFSLFITSQKPNKPKRLKSTDRKTAKILCPSIANDIQVELLKATIAEVSIFGGCSNQFIVAMTSLLDMIAVPAQTTLFSEGDHGNAMYVVHSGVLAIIAKSVTVREIRKGSCFGELYVFSQLPCMATVTTTTYAILYKLSRFHCERVLEGYPDCASVIAVHVKAMIKLLNISEDGSNASTSIINPTNTRKLTSRRTSVTAGKTAVVSGPTLVKIPSRRESKVLPSRRESITQKLSKASGGIAPFRRDISQWSKRSARNEWMWDPKLGSSISADTCLSAAQRRVNTDSSLGPKLPTTDEHGPNMGLLFEHRGFWRLVLLRRCIDHQSVVRMWWLLLLLFNLCYCWLLIPVQVTFPLRQRPTWMYQATDTIANVVLLLDLVFSMNLSFMLDSDKVMDPKQSMNKYLKGGFLFDLLCALPYEYLHMEHYGLMRLPRLLRVFHLKKQLQEIEYFIQLNSRRQLLLFIILLIMMFHVVACIYFGISYIEGFDLSENEAWVCPTSLCLHRLNATHLKNCNGTIFDENADRDQLEAITAMEYFRSLYYAVGVLASPGKTVQPTSDRQLVAALIFMLGGFMISAIVVDNVQKRFTSSAFEQKQFFETSTRIQLFLRRQKAPLAIHHRVKSFLDYWWSSHRGAVIRELLADLPRPTKLDLLRSICMPVLQTLALLHGVHSVRDKLEEILVENAEFILYGQGETVYRHGDYVTGIFFLLEGEVCVVKMGGPPSEVPRGGFFGIAALTQKERGEGYTEHVSANRGCILLFVSREQLQAMETTFPSLKNELLALDQRLLNNKLAGLNVNTYQELDNQVEVSSRVFLYKIVSALQHLSSVVYDPDSIFILMWETWVFMVMTTQWVLVIFQACFLLEGKYKDADALMIYLETTFVLDMQTDFGDNLWLPPKRLEFGSHMLQYMASLYWSFGLMSSSGESEYPQTTAQCIFSVVTMITGVFLFAYVIGNFTDIIELTSSESRDFNVKMGAVRQMLDHFNIPPALQERVKTFLLFKRYHTITQEYLLGQCLPPSLLTDIRLVYLKPMIEKVDFLTGMETSITRMLVSQFTQVLVSRGEFVVKYGDNGSDMFFIFTGVVDVLLPSRIANRPKTTFKAVANVLVNRKESGDSAPSQVGPMPNDIDNNWQRNNAQDDLKKVTEISSGSYFGENSLFTDGRRDAYIQAQTSCILYRLSRGSLELVFDRYPKWRQKVLRIANINREQARLEQLSREEQRRGMTTATGKVLTRSDIVNEKAESLKQKRSHSNLQNSNNATCAYLAVSMEVGFGAEWEGWLPSQELIITNPTNPSNEQLSLRLLRGLFFATVAFVKKAYNPEPETASIYAFHIGMSFVGLIAMSYVIGELASLFISYIGLEVNYRKNFIAIELYVARLRLSERLKARTYVFMTSFWSSHAGVNYEDLLAEMPRDIRTACVLHVSKNPLTWFIMKVVTPICYEGCQSIDGFTCSLAERLRFESYPRDEHVVTEGSIVRAMYFVIKGLLNMHSRLLLDRPVGRRSGFCSGSKRAPLSRLALKICDRAYKYLKEQQLPSCSRSDMEEHWGEALLLALQTAQTKPQPGPSSCGNLAEKVTEEISSNTELTVISSFQRDTSSFPDARILEDEPPLPCKSNMGDVTNDEVAPVPKNTDTEFEELSAHLSPMAKALNTAHGCFEAFAPLLHIMLSTDPLEWNASFNTPNGTWQSNAPDSNIKVTYSRRNSPFTARLSASEALISRDGGDEHK</sequence>
<dbReference type="GO" id="GO:0044877">
    <property type="term" value="F:protein-containing complex binding"/>
    <property type="evidence" value="ECO:0007669"/>
    <property type="project" value="TreeGrafter"/>
</dbReference>
<dbReference type="InterPro" id="IPR014710">
    <property type="entry name" value="RmlC-like_jellyroll"/>
</dbReference>
<dbReference type="Gene3D" id="2.60.120.10">
    <property type="entry name" value="Jelly Rolls"/>
    <property type="match status" value="4"/>
</dbReference>
<reference evidence="12" key="1">
    <citation type="submission" date="2023-04" db="EMBL/GenBank/DDBJ databases">
        <title>Phytophthora fragariaefolia NBRC 109709.</title>
        <authorList>
            <person name="Ichikawa N."/>
            <person name="Sato H."/>
            <person name="Tonouchi N."/>
        </authorList>
    </citation>
    <scope>NUCLEOTIDE SEQUENCE</scope>
    <source>
        <strain evidence="12">NBRC 109709</strain>
    </source>
</reference>
<evidence type="ECO:0000313" key="12">
    <source>
        <dbReference type="EMBL" id="GMF41793.1"/>
    </source>
</evidence>
<dbReference type="InterPro" id="IPR005821">
    <property type="entry name" value="Ion_trans_dom"/>
</dbReference>